<dbReference type="AlphaFoldDB" id="A0A425Y8E2"/>
<evidence type="ECO:0000313" key="1">
    <source>
        <dbReference type="EMBL" id="RRG24602.1"/>
    </source>
</evidence>
<organism evidence="1 2">
    <name type="scientific">Ancylomarina euxinus</name>
    <dbReference type="NCBI Taxonomy" id="2283627"/>
    <lineage>
        <taxon>Bacteria</taxon>
        <taxon>Pseudomonadati</taxon>
        <taxon>Bacteroidota</taxon>
        <taxon>Bacteroidia</taxon>
        <taxon>Marinilabiliales</taxon>
        <taxon>Marinifilaceae</taxon>
        <taxon>Ancylomarina</taxon>
    </lineage>
</organism>
<dbReference type="PROSITE" id="PS51257">
    <property type="entry name" value="PROKAR_LIPOPROTEIN"/>
    <property type="match status" value="1"/>
</dbReference>
<dbReference type="Proteomes" id="UP000285794">
    <property type="component" value="Unassembled WGS sequence"/>
</dbReference>
<keyword evidence="2" id="KW-1185">Reference proteome</keyword>
<gene>
    <name evidence="1" type="ORF">DWB61_00880</name>
</gene>
<proteinExistence type="predicted"/>
<protein>
    <submittedName>
        <fullName evidence="1">Uncharacterized protein</fullName>
    </submittedName>
</protein>
<sequence>MKKLLYMASFLALVFTSCDPMEDAYDEVDAANAQKVIDAKFFSDKTVIETGYTLTEEDYALSSNETVSSYKNFSGSATVADYLPEILTNKKLYGEAGVEYTVNYNFYRGYSDAFAGYKMKHEVSQAEYDVVNDVVKTLGAYTSNFSASSQIPTLLEAAVSNPVKGDVLRIEALQASKSIDAIKYLVMGADEYTVIIDAVKADDAKKHLVEAKYGTSEYYYGANSYNKNYDARTSKWAAYDAYKNMAENDLKDLIYDRMVESMILVLKNKYPDATIQDASGNEITYVVKYDVYDGSASTKYLRFKCTAEGDALDFARLGSMYINSVYEFYAYDGTSWGVEDTVYRLTSDDYDAMGTDSGYPGKYNNFSTSDEPAHYLPVWLNNTYKYEEDGATKIVAYILYHNAGDKELLASEYTFSKEKGWYLTPTTVVGSSLVAYKDKTWLFVPPIKFVVSEKAATVTFTLSSDDYAFVGNSQYGNFDEDEAVVLEKLAKIIKNNYEVAVGDVYAVTYKYYNGSVNDVTVILEAVEDI</sequence>
<reference evidence="1 2" key="1">
    <citation type="submission" date="2018-07" db="EMBL/GenBank/DDBJ databases">
        <title>Draft genome sequence of Ancylomarina sp. M1P.</title>
        <authorList>
            <person name="Yadav S."/>
            <person name="Villanueva L."/>
            <person name="Damste J.S.S."/>
        </authorList>
    </citation>
    <scope>NUCLEOTIDE SEQUENCE [LARGE SCALE GENOMIC DNA]</scope>
    <source>
        <strain evidence="1 2">M1P</strain>
    </source>
</reference>
<dbReference type="OrthoDB" id="1013052at2"/>
<accession>A0A425Y8E2</accession>
<comment type="caution">
    <text evidence="1">The sequence shown here is derived from an EMBL/GenBank/DDBJ whole genome shotgun (WGS) entry which is preliminary data.</text>
</comment>
<name>A0A425Y8E2_9BACT</name>
<evidence type="ECO:0000313" key="2">
    <source>
        <dbReference type="Proteomes" id="UP000285794"/>
    </source>
</evidence>
<dbReference type="RefSeq" id="WP_125028970.1">
    <property type="nucleotide sequence ID" value="NZ_JAPXVP010000001.1"/>
</dbReference>
<dbReference type="EMBL" id="QQWG01000001">
    <property type="protein sequence ID" value="RRG24602.1"/>
    <property type="molecule type" value="Genomic_DNA"/>
</dbReference>